<dbReference type="SUPFAM" id="SSF52833">
    <property type="entry name" value="Thioredoxin-like"/>
    <property type="match status" value="1"/>
</dbReference>
<feature type="domain" description="Thioredoxin" evidence="4">
    <location>
        <begin position="10"/>
        <end position="156"/>
    </location>
</feature>
<organism evidence="5 6">
    <name type="scientific">Solimonas terrae</name>
    <dbReference type="NCBI Taxonomy" id="1396819"/>
    <lineage>
        <taxon>Bacteria</taxon>
        <taxon>Pseudomonadati</taxon>
        <taxon>Pseudomonadota</taxon>
        <taxon>Gammaproteobacteria</taxon>
        <taxon>Nevskiales</taxon>
        <taxon>Nevskiaceae</taxon>
        <taxon>Solimonas</taxon>
    </lineage>
</organism>
<evidence type="ECO:0000256" key="3">
    <source>
        <dbReference type="ARBA" id="ARBA00023284"/>
    </source>
</evidence>
<comment type="subcellular location">
    <subcellularLocation>
        <location evidence="1">Cell envelope</location>
    </subcellularLocation>
</comment>
<dbReference type="Gene3D" id="3.40.30.10">
    <property type="entry name" value="Glutaredoxin"/>
    <property type="match status" value="1"/>
</dbReference>
<sequence>MTSVQPALAIQAGQQVPEAAGIVLQGPAGIKLSALKGKVVVVDFWATWCGPCMESMPQIDAIRSRLLKQGYGDRFEVLSVSIDDDVDQARRFLKLHPVSYPVVIDPVGIATKNFSLWRLPATFLVRPSGEIEQIYYGFGDSFAGDIEERALALLRGRYAPSPVWAPAKR</sequence>
<name>A0A6M2BNH3_9GAMM</name>
<accession>A0A6M2BNH3</accession>
<dbReference type="InterPro" id="IPR050553">
    <property type="entry name" value="Thioredoxin_ResA/DsbE_sf"/>
</dbReference>
<evidence type="ECO:0000256" key="2">
    <source>
        <dbReference type="ARBA" id="ARBA00022748"/>
    </source>
</evidence>
<keyword evidence="3" id="KW-0676">Redox-active center</keyword>
<proteinExistence type="predicted"/>
<dbReference type="GO" id="GO:0017004">
    <property type="term" value="P:cytochrome complex assembly"/>
    <property type="evidence" value="ECO:0007669"/>
    <property type="project" value="UniProtKB-KW"/>
</dbReference>
<gene>
    <name evidence="5" type="ORF">G7Y85_03265</name>
</gene>
<dbReference type="AlphaFoldDB" id="A0A6M2BNH3"/>
<dbReference type="PROSITE" id="PS00194">
    <property type="entry name" value="THIOREDOXIN_1"/>
    <property type="match status" value="1"/>
</dbReference>
<dbReference type="PANTHER" id="PTHR42852">
    <property type="entry name" value="THIOL:DISULFIDE INTERCHANGE PROTEIN DSBE"/>
    <property type="match status" value="1"/>
</dbReference>
<dbReference type="InterPro" id="IPR017937">
    <property type="entry name" value="Thioredoxin_CS"/>
</dbReference>
<evidence type="ECO:0000256" key="1">
    <source>
        <dbReference type="ARBA" id="ARBA00004196"/>
    </source>
</evidence>
<keyword evidence="6" id="KW-1185">Reference proteome</keyword>
<dbReference type="InterPro" id="IPR036249">
    <property type="entry name" value="Thioredoxin-like_sf"/>
</dbReference>
<dbReference type="Pfam" id="PF08534">
    <property type="entry name" value="Redoxin"/>
    <property type="match status" value="1"/>
</dbReference>
<reference evidence="5 6" key="1">
    <citation type="journal article" date="2014" name="Int. J. Syst. Evol. Microbiol.">
        <title>Solimonas terrae sp. nov., isolated from soil.</title>
        <authorList>
            <person name="Kim S.J."/>
            <person name="Moon J.Y."/>
            <person name="Weon H.Y."/>
            <person name="Ahn J.H."/>
            <person name="Chen W.M."/>
            <person name="Kwon S.W."/>
        </authorList>
    </citation>
    <scope>NUCLEOTIDE SEQUENCE [LARGE SCALE GENOMIC DNA]</scope>
    <source>
        <strain evidence="5 6">KIS83-12</strain>
    </source>
</reference>
<evidence type="ECO:0000313" key="6">
    <source>
        <dbReference type="Proteomes" id="UP000472676"/>
    </source>
</evidence>
<dbReference type="CDD" id="cd02966">
    <property type="entry name" value="TlpA_like_family"/>
    <property type="match status" value="1"/>
</dbReference>
<evidence type="ECO:0000259" key="4">
    <source>
        <dbReference type="PROSITE" id="PS51352"/>
    </source>
</evidence>
<dbReference type="GO" id="GO:0030313">
    <property type="term" value="C:cell envelope"/>
    <property type="evidence" value="ECO:0007669"/>
    <property type="project" value="UniProtKB-SubCell"/>
</dbReference>
<evidence type="ECO:0000313" key="5">
    <source>
        <dbReference type="EMBL" id="NGY03771.1"/>
    </source>
</evidence>
<dbReference type="EMBL" id="JAAMOW010000001">
    <property type="protein sequence ID" value="NGY03771.1"/>
    <property type="molecule type" value="Genomic_DNA"/>
</dbReference>
<dbReference type="InterPro" id="IPR013740">
    <property type="entry name" value="Redoxin"/>
</dbReference>
<protein>
    <submittedName>
        <fullName evidence="5">TlpA family protein disulfide reductase</fullName>
    </submittedName>
</protein>
<dbReference type="PANTHER" id="PTHR42852:SF17">
    <property type="entry name" value="THIOREDOXIN-LIKE PROTEIN HI_1115"/>
    <property type="match status" value="1"/>
</dbReference>
<comment type="caution">
    <text evidence="5">The sequence shown here is derived from an EMBL/GenBank/DDBJ whole genome shotgun (WGS) entry which is preliminary data.</text>
</comment>
<keyword evidence="2" id="KW-0201">Cytochrome c-type biogenesis</keyword>
<dbReference type="PROSITE" id="PS51352">
    <property type="entry name" value="THIOREDOXIN_2"/>
    <property type="match status" value="1"/>
</dbReference>
<dbReference type="Proteomes" id="UP000472676">
    <property type="component" value="Unassembled WGS sequence"/>
</dbReference>
<dbReference type="InterPro" id="IPR013766">
    <property type="entry name" value="Thioredoxin_domain"/>
</dbReference>
<dbReference type="GO" id="GO:0015036">
    <property type="term" value="F:disulfide oxidoreductase activity"/>
    <property type="evidence" value="ECO:0007669"/>
    <property type="project" value="UniProtKB-ARBA"/>
</dbReference>